<dbReference type="Gene3D" id="3.30.40.10">
    <property type="entry name" value="Zinc/RING finger domain, C3HC4 (zinc finger)"/>
    <property type="match status" value="1"/>
</dbReference>
<evidence type="ECO:0000256" key="1">
    <source>
        <dbReference type="PROSITE-ProRule" id="PRU00175"/>
    </source>
</evidence>
<dbReference type="SMART" id="SM00184">
    <property type="entry name" value="RING"/>
    <property type="match status" value="1"/>
</dbReference>
<feature type="domain" description="RING-type" evidence="4">
    <location>
        <begin position="147"/>
        <end position="189"/>
    </location>
</feature>
<dbReference type="eggNOG" id="KOG0800">
    <property type="taxonomic scope" value="Eukaryota"/>
</dbReference>
<feature type="transmembrane region" description="Helical" evidence="3">
    <location>
        <begin position="50"/>
        <end position="67"/>
    </location>
</feature>
<keyword evidence="1" id="KW-0862">Zinc</keyword>
<dbReference type="PANTHER" id="PTHR45676:SF178">
    <property type="entry name" value="RING-TYPE E3 UBIQUITIN TRANSFERASE"/>
    <property type="match status" value="1"/>
</dbReference>
<feature type="region of interest" description="Disordered" evidence="2">
    <location>
        <begin position="1"/>
        <end position="28"/>
    </location>
</feature>
<feature type="compositionally biased region" description="Low complexity" evidence="2">
    <location>
        <begin position="1"/>
        <end position="26"/>
    </location>
</feature>
<accession>A0A1B6PU61</accession>
<dbReference type="OMA" id="AAYINEW"/>
<evidence type="ECO:0000256" key="2">
    <source>
        <dbReference type="SAM" id="MobiDB-lite"/>
    </source>
</evidence>
<keyword evidence="6" id="KW-1185">Reference proteome</keyword>
<gene>
    <name evidence="5" type="ORF">SORBI_3005G227300</name>
</gene>
<dbReference type="Proteomes" id="UP000000768">
    <property type="component" value="Chromosome 5"/>
</dbReference>
<dbReference type="InterPro" id="IPR013083">
    <property type="entry name" value="Znf_RING/FYVE/PHD"/>
</dbReference>
<dbReference type="InterPro" id="IPR001841">
    <property type="entry name" value="Znf_RING"/>
</dbReference>
<evidence type="ECO:0000259" key="4">
    <source>
        <dbReference type="PROSITE" id="PS50089"/>
    </source>
</evidence>
<dbReference type="CDD" id="cd16461">
    <property type="entry name" value="RING-H2_EL5-like"/>
    <property type="match status" value="1"/>
</dbReference>
<keyword evidence="3" id="KW-0812">Transmembrane</keyword>
<dbReference type="PROSITE" id="PS50089">
    <property type="entry name" value="ZF_RING_2"/>
    <property type="match status" value="1"/>
</dbReference>
<proteinExistence type="predicted"/>
<dbReference type="Gramene" id="KXG29209">
    <property type="protein sequence ID" value="KXG29209"/>
    <property type="gene ID" value="SORBI_3005G227300"/>
</dbReference>
<dbReference type="FunFam" id="3.30.40.10:FF:000654">
    <property type="entry name" value="RING-H2 finger protein ATL33"/>
    <property type="match status" value="1"/>
</dbReference>
<keyword evidence="1" id="KW-0479">Metal-binding</keyword>
<dbReference type="UniPathway" id="UPA00143"/>
<dbReference type="GO" id="GO:0008270">
    <property type="term" value="F:zinc ion binding"/>
    <property type="evidence" value="ECO:0007669"/>
    <property type="project" value="UniProtKB-KW"/>
</dbReference>
<name>A0A1B6PU61_SORBI</name>
<dbReference type="InParanoid" id="A0A1B6PU61"/>
<dbReference type="SUPFAM" id="SSF57850">
    <property type="entry name" value="RING/U-box"/>
    <property type="match status" value="1"/>
</dbReference>
<protein>
    <recommendedName>
        <fullName evidence="4">RING-type domain-containing protein</fullName>
    </recommendedName>
</protein>
<dbReference type="PANTHER" id="PTHR45676">
    <property type="entry name" value="RING-H2 FINGER PROTEIN ATL51-RELATED"/>
    <property type="match status" value="1"/>
</dbReference>
<keyword evidence="1" id="KW-0863">Zinc-finger</keyword>
<keyword evidence="3" id="KW-1133">Transmembrane helix</keyword>
<dbReference type="GO" id="GO:0016567">
    <property type="term" value="P:protein ubiquitination"/>
    <property type="evidence" value="ECO:0000318"/>
    <property type="project" value="GO_Central"/>
</dbReference>
<keyword evidence="3" id="KW-0472">Membrane</keyword>
<reference evidence="5 6" key="1">
    <citation type="journal article" date="2009" name="Nature">
        <title>The Sorghum bicolor genome and the diversification of grasses.</title>
        <authorList>
            <person name="Paterson A.H."/>
            <person name="Bowers J.E."/>
            <person name="Bruggmann R."/>
            <person name="Dubchak I."/>
            <person name="Grimwood J."/>
            <person name="Gundlach H."/>
            <person name="Haberer G."/>
            <person name="Hellsten U."/>
            <person name="Mitros T."/>
            <person name="Poliakov A."/>
            <person name="Schmutz J."/>
            <person name="Spannagl M."/>
            <person name="Tang H."/>
            <person name="Wang X."/>
            <person name="Wicker T."/>
            <person name="Bharti A.K."/>
            <person name="Chapman J."/>
            <person name="Feltus F.A."/>
            <person name="Gowik U."/>
            <person name="Grigoriev I.V."/>
            <person name="Lyons E."/>
            <person name="Maher C.A."/>
            <person name="Martis M."/>
            <person name="Narechania A."/>
            <person name="Otillar R.P."/>
            <person name="Penning B.W."/>
            <person name="Salamov A.A."/>
            <person name="Wang Y."/>
            <person name="Zhang L."/>
            <person name="Carpita N.C."/>
            <person name="Freeling M."/>
            <person name="Gingle A.R."/>
            <person name="Hash C.T."/>
            <person name="Keller B."/>
            <person name="Klein P."/>
            <person name="Kresovich S."/>
            <person name="McCann M.C."/>
            <person name="Ming R."/>
            <person name="Peterson D.G."/>
            <person name="Mehboob-ur-Rahman"/>
            <person name="Ware D."/>
            <person name="Westhoff P."/>
            <person name="Mayer K.F."/>
            <person name="Messing J."/>
            <person name="Rokhsar D.S."/>
        </authorList>
    </citation>
    <scope>NUCLEOTIDE SEQUENCE [LARGE SCALE GENOMIC DNA]</scope>
    <source>
        <strain evidence="6">cv. BTx623</strain>
    </source>
</reference>
<organism evidence="5 6">
    <name type="scientific">Sorghum bicolor</name>
    <name type="common">Sorghum</name>
    <name type="synonym">Sorghum vulgare</name>
    <dbReference type="NCBI Taxonomy" id="4558"/>
    <lineage>
        <taxon>Eukaryota</taxon>
        <taxon>Viridiplantae</taxon>
        <taxon>Streptophyta</taxon>
        <taxon>Embryophyta</taxon>
        <taxon>Tracheophyta</taxon>
        <taxon>Spermatophyta</taxon>
        <taxon>Magnoliopsida</taxon>
        <taxon>Liliopsida</taxon>
        <taxon>Poales</taxon>
        <taxon>Poaceae</taxon>
        <taxon>PACMAD clade</taxon>
        <taxon>Panicoideae</taxon>
        <taxon>Andropogonodae</taxon>
        <taxon>Andropogoneae</taxon>
        <taxon>Sorghinae</taxon>
        <taxon>Sorghum</taxon>
    </lineage>
</organism>
<dbReference type="AlphaFoldDB" id="A0A1B6PU61"/>
<reference evidence="6" key="2">
    <citation type="journal article" date="2018" name="Plant J.">
        <title>The Sorghum bicolor reference genome: improved assembly, gene annotations, a transcriptome atlas, and signatures of genome organization.</title>
        <authorList>
            <person name="McCormick R.F."/>
            <person name="Truong S.K."/>
            <person name="Sreedasyam A."/>
            <person name="Jenkins J."/>
            <person name="Shu S."/>
            <person name="Sims D."/>
            <person name="Kennedy M."/>
            <person name="Amirebrahimi M."/>
            <person name="Weers B.D."/>
            <person name="McKinley B."/>
            <person name="Mattison A."/>
            <person name="Morishige D.T."/>
            <person name="Grimwood J."/>
            <person name="Schmutz J."/>
            <person name="Mullet J.E."/>
        </authorList>
    </citation>
    <scope>NUCLEOTIDE SEQUENCE [LARGE SCALE GENOMIC DNA]</scope>
    <source>
        <strain evidence="6">cv. BTx623</strain>
    </source>
</reference>
<sequence length="200" mass="21273">MATNTNNGGGSHNHLSSSSSTSLDGSPYRHMYFSRRQNSGQANDMDTNKLVPPIVFAVFAVIIWAVCSRVLRTDTVEQEAATGGGDDDTAARQLQSNEAGDDDGWVDRAPSSTTVAGAAAVEMVRPSDEPPLVCTYRKADGWREGSCGVCLADLDDGEAVRVLPACMHYFHAACVGKWLRVHATCPLCRAPLVSPADATT</sequence>
<evidence type="ECO:0000313" key="5">
    <source>
        <dbReference type="EMBL" id="KXG29209.1"/>
    </source>
</evidence>
<evidence type="ECO:0000313" key="6">
    <source>
        <dbReference type="Proteomes" id="UP000000768"/>
    </source>
</evidence>
<dbReference type="EMBL" id="CM000764">
    <property type="protein sequence ID" value="KXG29209.1"/>
    <property type="molecule type" value="Genomic_DNA"/>
</dbReference>
<evidence type="ECO:0000256" key="3">
    <source>
        <dbReference type="SAM" id="Phobius"/>
    </source>
</evidence>
<dbReference type="Pfam" id="PF13639">
    <property type="entry name" value="zf-RING_2"/>
    <property type="match status" value="1"/>
</dbReference>